<feature type="chain" id="PRO_5013829720" description="DUF5666 domain-containing protein" evidence="1">
    <location>
        <begin position="29"/>
        <end position="222"/>
    </location>
</feature>
<evidence type="ECO:0008006" key="4">
    <source>
        <dbReference type="Google" id="ProtNLM"/>
    </source>
</evidence>
<proteinExistence type="predicted"/>
<sequence>MLKTNFKYLLLTAVFLSIFIAPSALVWAQTEATESSNTQEKIDLIKEKVASRVAELTKAITVGVEGSIEKIEEGLLTLDINGKQKTVNTDKDTVVSKRNSDLSIDELKFDDLEENDEIVVIGEEQIGTDIINAKLITTSSPVIAFTGEVKEVDIKKFTFVLMEADLEYTFDFEKYTDSLKLTDNNFEEAGFTKIKEGVKVQLLASPQKNSETRFTALRLIVL</sequence>
<dbReference type="Proteomes" id="UP000231246">
    <property type="component" value="Unassembled WGS sequence"/>
</dbReference>
<accession>A0A2H0BUF9</accession>
<reference evidence="2 3" key="1">
    <citation type="submission" date="2017-09" db="EMBL/GenBank/DDBJ databases">
        <title>Depth-based differentiation of microbial function through sediment-hosted aquifers and enrichment of novel symbionts in the deep terrestrial subsurface.</title>
        <authorList>
            <person name="Probst A.J."/>
            <person name="Ladd B."/>
            <person name="Jarett J.K."/>
            <person name="Geller-Mcgrath D.E."/>
            <person name="Sieber C.M."/>
            <person name="Emerson J.B."/>
            <person name="Anantharaman K."/>
            <person name="Thomas B.C."/>
            <person name="Malmstrom R."/>
            <person name="Stieglmeier M."/>
            <person name="Klingl A."/>
            <person name="Woyke T."/>
            <person name="Ryan C.M."/>
            <person name="Banfield J.F."/>
        </authorList>
    </citation>
    <scope>NUCLEOTIDE SEQUENCE [LARGE SCALE GENOMIC DNA]</scope>
    <source>
        <strain evidence="2">CG22_combo_CG10-13_8_21_14_all_38_20</strain>
    </source>
</reference>
<keyword evidence="1" id="KW-0732">Signal</keyword>
<comment type="caution">
    <text evidence="2">The sequence shown here is derived from an EMBL/GenBank/DDBJ whole genome shotgun (WGS) entry which is preliminary data.</text>
</comment>
<organism evidence="2 3">
    <name type="scientific">Candidatus Roizmanbacteria bacterium CG22_combo_CG10-13_8_21_14_all_38_20</name>
    <dbReference type="NCBI Taxonomy" id="1974862"/>
    <lineage>
        <taxon>Bacteria</taxon>
        <taxon>Candidatus Roizmaniibacteriota</taxon>
    </lineage>
</organism>
<name>A0A2H0BUF9_9BACT</name>
<dbReference type="AlphaFoldDB" id="A0A2H0BUF9"/>
<evidence type="ECO:0000256" key="1">
    <source>
        <dbReference type="SAM" id="SignalP"/>
    </source>
</evidence>
<evidence type="ECO:0000313" key="3">
    <source>
        <dbReference type="Proteomes" id="UP000231246"/>
    </source>
</evidence>
<protein>
    <recommendedName>
        <fullName evidence="4">DUF5666 domain-containing protein</fullName>
    </recommendedName>
</protein>
<evidence type="ECO:0000313" key="2">
    <source>
        <dbReference type="EMBL" id="PIP61302.1"/>
    </source>
</evidence>
<dbReference type="EMBL" id="PCTA01000030">
    <property type="protein sequence ID" value="PIP61302.1"/>
    <property type="molecule type" value="Genomic_DNA"/>
</dbReference>
<gene>
    <name evidence="2" type="ORF">COW99_04790</name>
</gene>
<feature type="signal peptide" evidence="1">
    <location>
        <begin position="1"/>
        <end position="28"/>
    </location>
</feature>